<dbReference type="PANTHER" id="PTHR36985:SF1">
    <property type="entry name" value="TRANSLOCATION AND ASSEMBLY MODULE SUBUNIT TAMB"/>
    <property type="match status" value="1"/>
</dbReference>
<evidence type="ECO:0000256" key="2">
    <source>
        <dbReference type="ARBA" id="ARBA00022692"/>
    </source>
</evidence>
<sequence length="2032" mass="207967">MTSPRPTNWILRAALAVVALAVVLVVAFVLFIGFTPAGNRLAGNLASSLVSSPDQTITISPPRGLLTGRLKLESVTLADRNGIYAQASDIAVDWSPLSLLSGTFHAQRIEIDALKAIRAPLPATTPAQNQTGSSGNGFSLPVAVQIDHFKLPSIALEPALTGRHFDLQAEGAANATGERIALQLSARRKDIPNALAKTDLVFAPRQNELKLQALVSEPQGGLLARLLHLPGSPSLALALDGQGPLSNWSGQLRGTVDGRPVIRLDGQHSLSPEGAHQLQLRGGGEWTSLLPPSFRPLFPGRTDLNIGAVMTSAGRIEIKTGELTTGSMKLQASGALDPSGDNSLTGSATATNGSINLEWPMDTQPARVSIDNLNFTLTGPAESSRFNATAALKSISASGTALGQVRLQAESEDLNLVDRTGSIRTRLSIAQAKFDNPDLDRLIEGPIRLDAPIRLAPPAIGLDASTFESANLSGTISGAYNTSKQSVTGNIRMSLNPEGLPEAAGRYFEDMVGIEGYVDAVIGGRMSLENLVVKSNVVEGHGNVLLNGGTLEAHLAGRVADIAKFRADAKGAAGYDITLNGPLDALGVKAVVNAAEARYGGRMLEAVSARFEGTVGSGKTAGTAIVSGRVDGKPLKLDAEIRQENDLYRLPRVALDAGANRISGALDLSNNFLPQGQLAFDLPDIGLLASLAGQQASGDLRGSLSLGNDNGKMSATINATGQSVSANGSVIEAPAIDLASTDVMALIAQGTVRANAITVAGQKLQDVNLKLEGDAKRTNLDLEARYSDAPLVMQGVVDRTAPDQIAIDINRLAAKPNGIDIALAEPARVRLASGSAALGTITLNAGGGKVVVEGTAGPQLNVALRVSDLPAAIADSFVPGLGAEGKIGGAATLAGRSSDPVIRYSLAWNGAQVGETRTRNLGAFTLSSRGRMQGSLLTVEDAALTGRDGLSLHANGTVSTTTPQTLNLKADIASIPASIANSFVPNLDAKGQITGTATVTGTVGAPVATAQLDLAEGSTVQTRAGGIEALRGRLDGRFENNRLTVNEFVLQGGKDLAARVTGSLNLADERAINLQADLSSIPASLANALRPDLGAVGTLSGTVNASGTLAAPKASFQAKLADASFEQTRKAGLPNLNLIANGTVENQILTLSQAELVGGDNVSLKASGTAALDGDRALNMSLDLVNLPLSLADVLRPGLDAKGQLKGRVTLGGIIAVPVVRYDLSGSDLSIAESRQAGANSIALRALGSLENNTLTLDDTSLTDPSGLSVTAKGRVLLNGPQGPVLNVNGNIASLPAALANAFVPGLDASGIISGSVQSSGTAEAPVADFNLAWQDAATAQTRAAGIQGLAFNAKGRLENGTLTIAESGLTGPSGLSAKANGTIGLTGERALNLQAALDAFPAALANAFLPGMQASGIVSGTAAVSGTTAAPAIRYDLQWADGSIRRRGDAGVGPLNLRAEGSFENRKLTLGETRLSGPNGLSVTASGDVTLPAEGDSIPRTNLNADIAALPANLANAFVPGLGATGVVSGKVTALPGEGGTGARFNLTWTDASLAQIRSAGLQSFRVGVNGSLENNAVNFQTELSGAGGLNLSGGGTVGLAGDRPLNLQFRGGFPFALLATQLSAQGFVPSGTGNVNVSVGGTASAPQITGTASTSDARLIDVRRNLALNKINAQVNFNRDRAEISSATAALSTGGTISAQGSIGLTDGFAADLRIALNDATYVDGTLVTATVNGNLTVTGPLLQDPRLGGTVTLVKANITVPAKLPASLAEINVKHRNAPADVRALLAALAPKGGEGTGRNIGLDVTLNAPNGIFVRGRGIDAELGGNLTVRGTTAEPIVAGGFEMRRGRIVILTKRLDFTTGRITFGGSLIPVLDMVAETRSDQTTITINVSGVANNPDITFGSSPSLPQDEVLARLIFGQSVSRLSALQIAQLADAVSQLAGGGDSSLFQTLRGRLGVDDLDLRTDDNGQTSVSVGRRLNDRTYFQLEQGGSSGAKASINLDIGRGVKLKGSAGSEGGSAGIFYEKEY</sequence>
<keyword evidence="2 5" id="KW-0812">Transmembrane</keyword>
<reference evidence="8" key="1">
    <citation type="journal article" date="2019" name="Int. J. Syst. Evol. Microbiol.">
        <title>The Global Catalogue of Microorganisms (GCM) 10K type strain sequencing project: providing services to taxonomists for standard genome sequencing and annotation.</title>
        <authorList>
            <consortium name="The Broad Institute Genomics Platform"/>
            <consortium name="The Broad Institute Genome Sequencing Center for Infectious Disease"/>
            <person name="Wu L."/>
            <person name="Ma J."/>
        </authorList>
    </citation>
    <scope>NUCLEOTIDE SEQUENCE [LARGE SCALE GENOMIC DNA]</scope>
    <source>
        <strain evidence="8">CG52</strain>
    </source>
</reference>
<keyword evidence="8" id="KW-1185">Reference proteome</keyword>
<dbReference type="EMBL" id="JBHUEQ010000023">
    <property type="protein sequence ID" value="MFD1746451.1"/>
    <property type="molecule type" value="Genomic_DNA"/>
</dbReference>
<dbReference type="Pfam" id="PF04357">
    <property type="entry name" value="TamB"/>
    <property type="match status" value="1"/>
</dbReference>
<evidence type="ECO:0000256" key="4">
    <source>
        <dbReference type="ARBA" id="ARBA00023136"/>
    </source>
</evidence>
<evidence type="ECO:0000256" key="3">
    <source>
        <dbReference type="ARBA" id="ARBA00022989"/>
    </source>
</evidence>
<proteinExistence type="predicted"/>
<dbReference type="PANTHER" id="PTHR36985">
    <property type="entry name" value="TRANSLOCATION AND ASSEMBLY MODULE SUBUNIT TAMB"/>
    <property type="match status" value="1"/>
</dbReference>
<keyword evidence="4 5" id="KW-0472">Membrane</keyword>
<accession>A0ABW4M507</accession>
<dbReference type="Proteomes" id="UP001597322">
    <property type="component" value="Unassembled WGS sequence"/>
</dbReference>
<feature type="transmembrane region" description="Helical" evidence="5">
    <location>
        <begin position="9"/>
        <end position="34"/>
    </location>
</feature>
<evidence type="ECO:0000256" key="1">
    <source>
        <dbReference type="ARBA" id="ARBA00004167"/>
    </source>
</evidence>
<comment type="subcellular location">
    <subcellularLocation>
        <location evidence="1">Membrane</location>
        <topology evidence="1">Single-pass membrane protein</topology>
    </subcellularLocation>
</comment>
<dbReference type="InterPro" id="IPR007452">
    <property type="entry name" value="TamB_C"/>
</dbReference>
<protein>
    <submittedName>
        <fullName evidence="7">Translocation/assembly module TamB domain-containing protein</fullName>
    </submittedName>
</protein>
<comment type="caution">
    <text evidence="7">The sequence shown here is derived from an EMBL/GenBank/DDBJ whole genome shotgun (WGS) entry which is preliminary data.</text>
</comment>
<organism evidence="7 8">
    <name type="scientific">Rhizobium helianthi</name>
    <dbReference type="NCBI Taxonomy" id="1132695"/>
    <lineage>
        <taxon>Bacteria</taxon>
        <taxon>Pseudomonadati</taxon>
        <taxon>Pseudomonadota</taxon>
        <taxon>Alphaproteobacteria</taxon>
        <taxon>Hyphomicrobiales</taxon>
        <taxon>Rhizobiaceae</taxon>
        <taxon>Rhizobium/Agrobacterium group</taxon>
        <taxon>Rhizobium</taxon>
    </lineage>
</organism>
<gene>
    <name evidence="7" type="ORF">ACFSE1_13340</name>
</gene>
<evidence type="ECO:0000259" key="6">
    <source>
        <dbReference type="Pfam" id="PF04357"/>
    </source>
</evidence>
<evidence type="ECO:0000256" key="5">
    <source>
        <dbReference type="SAM" id="Phobius"/>
    </source>
</evidence>
<keyword evidence="3 5" id="KW-1133">Transmembrane helix</keyword>
<evidence type="ECO:0000313" key="8">
    <source>
        <dbReference type="Proteomes" id="UP001597322"/>
    </source>
</evidence>
<name>A0ABW4M507_9HYPH</name>
<dbReference type="RefSeq" id="WP_377402083.1">
    <property type="nucleotide sequence ID" value="NZ_JBHUEQ010000023.1"/>
</dbReference>
<feature type="domain" description="Translocation and assembly module TamB C-terminal" evidence="6">
    <location>
        <begin position="1689"/>
        <end position="2032"/>
    </location>
</feature>
<evidence type="ECO:0000313" key="7">
    <source>
        <dbReference type="EMBL" id="MFD1746451.1"/>
    </source>
</evidence>